<accession>A0A285UI27</accession>
<dbReference type="EMBL" id="OBQC01000009">
    <property type="protein sequence ID" value="SOC41058.1"/>
    <property type="molecule type" value="Genomic_DNA"/>
</dbReference>
<protein>
    <submittedName>
        <fullName evidence="1">Uncharacterized protein</fullName>
    </submittedName>
</protein>
<evidence type="ECO:0000313" key="1">
    <source>
        <dbReference type="EMBL" id="SOC41058.1"/>
    </source>
</evidence>
<proteinExistence type="predicted"/>
<dbReference type="AlphaFoldDB" id="A0A285UI27"/>
<dbReference type="Proteomes" id="UP000219252">
    <property type="component" value="Unassembled WGS sequence"/>
</dbReference>
<name>A0A285UI27_9BACL</name>
<sequence length="44" mass="5098">MEKAREMSIMRALIDKTSGNYIQIVHYRGFNGQKGREKQAKCPL</sequence>
<organism evidence="1 2">
    <name type="scientific">Ureibacillus acetophenoni</name>
    <dbReference type="NCBI Taxonomy" id="614649"/>
    <lineage>
        <taxon>Bacteria</taxon>
        <taxon>Bacillati</taxon>
        <taxon>Bacillota</taxon>
        <taxon>Bacilli</taxon>
        <taxon>Bacillales</taxon>
        <taxon>Caryophanaceae</taxon>
        <taxon>Ureibacillus</taxon>
    </lineage>
</organism>
<evidence type="ECO:0000313" key="2">
    <source>
        <dbReference type="Proteomes" id="UP000219252"/>
    </source>
</evidence>
<gene>
    <name evidence="1" type="ORF">SAMN05877842_10978</name>
</gene>
<keyword evidence="2" id="KW-1185">Reference proteome</keyword>
<reference evidence="2" key="1">
    <citation type="submission" date="2017-08" db="EMBL/GenBank/DDBJ databases">
        <authorList>
            <person name="Varghese N."/>
            <person name="Submissions S."/>
        </authorList>
    </citation>
    <scope>NUCLEOTIDE SEQUENCE [LARGE SCALE GENOMIC DNA]</scope>
    <source>
        <strain evidence="2">JC23</strain>
    </source>
</reference>